<evidence type="ECO:0000313" key="7">
    <source>
        <dbReference type="EMBL" id="KAF2075914.1"/>
    </source>
</evidence>
<feature type="transmembrane region" description="Helical" evidence="5">
    <location>
        <begin position="500"/>
        <end position="518"/>
    </location>
</feature>
<proteinExistence type="predicted"/>
<evidence type="ECO:0000259" key="6">
    <source>
        <dbReference type="SMART" id="SM00752"/>
    </source>
</evidence>
<evidence type="ECO:0000256" key="2">
    <source>
        <dbReference type="ARBA" id="ARBA00022692"/>
    </source>
</evidence>
<keyword evidence="2 5" id="KW-0812">Transmembrane</keyword>
<name>A0A8J4V9B0_9MYCE</name>
<organism evidence="7 8">
    <name type="scientific">Polysphondylium violaceum</name>
    <dbReference type="NCBI Taxonomy" id="133409"/>
    <lineage>
        <taxon>Eukaryota</taxon>
        <taxon>Amoebozoa</taxon>
        <taxon>Evosea</taxon>
        <taxon>Eumycetozoa</taxon>
        <taxon>Dictyostelia</taxon>
        <taxon>Dictyosteliales</taxon>
        <taxon>Dictyosteliaceae</taxon>
        <taxon>Polysphondylium</taxon>
    </lineage>
</organism>
<comment type="subcellular location">
    <subcellularLocation>
        <location evidence="1">Endomembrane system</location>
        <topology evidence="1">Multi-pass membrane protein</topology>
    </subcellularLocation>
</comment>
<evidence type="ECO:0000256" key="3">
    <source>
        <dbReference type="ARBA" id="ARBA00022989"/>
    </source>
</evidence>
<dbReference type="PANTHER" id="PTHR39535">
    <property type="entry name" value="SPORULATION-DELAYING PROTEIN SDPB"/>
    <property type="match status" value="1"/>
</dbReference>
<feature type="transmembrane region" description="Helical" evidence="5">
    <location>
        <begin position="299"/>
        <end position="319"/>
    </location>
</feature>
<keyword evidence="3 5" id="KW-1133">Transmembrane helix</keyword>
<feature type="transmembrane region" description="Helical" evidence="5">
    <location>
        <begin position="276"/>
        <end position="293"/>
    </location>
</feature>
<feature type="transmembrane region" description="Helical" evidence="5">
    <location>
        <begin position="86"/>
        <end position="113"/>
    </location>
</feature>
<feature type="transmembrane region" description="Helical" evidence="5">
    <location>
        <begin position="190"/>
        <end position="214"/>
    </location>
</feature>
<protein>
    <recommendedName>
        <fullName evidence="6">HTTM-like domain-containing protein</fullName>
    </recommendedName>
</protein>
<dbReference type="PANTHER" id="PTHR39535:SF2">
    <property type="entry name" value="HTTM DOMAIN-CONTAINING PROTEIN"/>
    <property type="match status" value="1"/>
</dbReference>
<gene>
    <name evidence="7" type="ORF">CYY_002762</name>
</gene>
<accession>A0A8J4V9B0</accession>
<keyword evidence="8" id="KW-1185">Reference proteome</keyword>
<evidence type="ECO:0000256" key="1">
    <source>
        <dbReference type="ARBA" id="ARBA00004127"/>
    </source>
</evidence>
<feature type="transmembrane region" description="Helical" evidence="5">
    <location>
        <begin position="408"/>
        <end position="432"/>
    </location>
</feature>
<dbReference type="InterPro" id="IPR011020">
    <property type="entry name" value="HTTM-like"/>
</dbReference>
<feature type="domain" description="HTTM-like" evidence="6">
    <location>
        <begin position="35"/>
        <end position="318"/>
    </location>
</feature>
<reference evidence="7" key="1">
    <citation type="submission" date="2020-01" db="EMBL/GenBank/DDBJ databases">
        <title>Development of genomics and gene disruption for Polysphondylium violaceum indicates a role for the polyketide synthase stlB in stalk morphogenesis.</title>
        <authorList>
            <person name="Narita B."/>
            <person name="Kawabe Y."/>
            <person name="Kin K."/>
            <person name="Saito T."/>
            <person name="Gibbs R."/>
            <person name="Kuspa A."/>
            <person name="Muzny D."/>
            <person name="Queller D."/>
            <person name="Richards S."/>
            <person name="Strassman J."/>
            <person name="Sucgang R."/>
            <person name="Worley K."/>
            <person name="Schaap P."/>
        </authorList>
    </citation>
    <scope>NUCLEOTIDE SEQUENCE</scope>
    <source>
        <strain evidence="7">QSvi11</strain>
    </source>
</reference>
<feature type="transmembrane region" description="Helical" evidence="5">
    <location>
        <begin position="44"/>
        <end position="66"/>
    </location>
</feature>
<dbReference type="OrthoDB" id="409811at2759"/>
<sequence length="734" mass="86320">MTTTVCNRRSTAGSNNNSLVRNFIQKAELFNLSKCFYLDKRSITLYRICLALFLLADLFFRSLYILKHYGSWGVLPSSFAVRPDRYSFHLISGNGMFLSGLFIFHAIVYLCLLVGYKTRVSTILSFIMLCSLQNRNHYLLDGSDDYTRVMLFWSIFLPMGSYYSLDSIIKSLKVKKFKLEQQKESSKQENHYLSIGSIGFIFQFSVIYIFTALLKYGDAWHKDYTSVYYAINLIEFKWGISDLLLQSSFLLQFLAKFTLLFEYLGPLMIMSPFFNSILRIVSIIGFIGMHIGFGVCLNLYLFIFIPMVVCTAFIPSLLWDQFVIPFFEKKRENNIMTIYYNSQSQLLGKWLRFYNYFFLLTNRAEVVKYSKYDDESEIGWDEQPQKPIINSQITSTPHMSLSINGDHLYLEFDAVLLLFSKSYLLFPLAYIFNNSFSKFWYKFLMKNYFNHNNGNGSNNIIKDLLDKQEQEIQYFENDNINNRENNSNPKDQKQSFTTNFFIKLVCCLLMANILYYNIMMYRGLVDRPVVAYPINFEEYTRLLKIDQFWGMFAPEPPKSSKWVIIEGKFENFPNQFIDPHTNQPTNYDDIPFIYFSIGQRDRNYLLAIGSNEHLRLPYGRYICRKWNIYEKNEQRGRLISFKILTVLKGTPTPPWVKHTLLSNQINNNNDTLPTLVPIESEEPQQQQLDSNQPKIILLDENNNIKNEATPNNQNQDQDENIDYYLREVIHSHEC</sequence>
<dbReference type="Proteomes" id="UP000695562">
    <property type="component" value="Unassembled WGS sequence"/>
</dbReference>
<dbReference type="InterPro" id="IPR052964">
    <property type="entry name" value="Sporulation_signal_mat"/>
</dbReference>
<dbReference type="EMBL" id="AJWJ01000080">
    <property type="protein sequence ID" value="KAF2075914.1"/>
    <property type="molecule type" value="Genomic_DNA"/>
</dbReference>
<comment type="caution">
    <text evidence="7">The sequence shown here is derived from an EMBL/GenBank/DDBJ whole genome shotgun (WGS) entry which is preliminary data.</text>
</comment>
<dbReference type="SMART" id="SM00752">
    <property type="entry name" value="HTTM"/>
    <property type="match status" value="1"/>
</dbReference>
<evidence type="ECO:0000313" key="8">
    <source>
        <dbReference type="Proteomes" id="UP000695562"/>
    </source>
</evidence>
<keyword evidence="4 5" id="KW-0472">Membrane</keyword>
<dbReference type="GO" id="GO:0012505">
    <property type="term" value="C:endomembrane system"/>
    <property type="evidence" value="ECO:0007669"/>
    <property type="project" value="UniProtKB-SubCell"/>
</dbReference>
<dbReference type="AlphaFoldDB" id="A0A8J4V9B0"/>
<evidence type="ECO:0000256" key="5">
    <source>
        <dbReference type="SAM" id="Phobius"/>
    </source>
</evidence>
<evidence type="ECO:0000256" key="4">
    <source>
        <dbReference type="ARBA" id="ARBA00023136"/>
    </source>
</evidence>